<accession>A0A1S4C0U9</accession>
<proteinExistence type="predicted"/>
<organism evidence="1">
    <name type="scientific">Nicotiana tabacum</name>
    <name type="common">Common tobacco</name>
    <dbReference type="NCBI Taxonomy" id="4097"/>
    <lineage>
        <taxon>Eukaryota</taxon>
        <taxon>Viridiplantae</taxon>
        <taxon>Streptophyta</taxon>
        <taxon>Embryophyta</taxon>
        <taxon>Tracheophyta</taxon>
        <taxon>Spermatophyta</taxon>
        <taxon>Magnoliopsida</taxon>
        <taxon>eudicotyledons</taxon>
        <taxon>Gunneridae</taxon>
        <taxon>Pentapetalae</taxon>
        <taxon>asterids</taxon>
        <taxon>lamiids</taxon>
        <taxon>Solanales</taxon>
        <taxon>Solanaceae</taxon>
        <taxon>Nicotianoideae</taxon>
        <taxon>Nicotianeae</taxon>
        <taxon>Nicotiana</taxon>
    </lineage>
</organism>
<dbReference type="KEGG" id="nta:107813971"/>
<sequence>MEDISKGALLESLRTEENAASDSLGAVAIKDSPTITGFSAGAIREAQALGALELDRPHDGEDYFCDLFTGVEDVAGTSGASDLFHGVQRAMNQAEAAHRQACSRSRAELRRYEA</sequence>
<dbReference type="AlphaFoldDB" id="A0A1S4C0U9"/>
<protein>
    <submittedName>
        <fullName evidence="1">Uncharacterized protein</fullName>
    </submittedName>
</protein>
<dbReference type="RefSeq" id="XP_016494781.1">
    <property type="nucleotide sequence ID" value="XM_016639295.1"/>
</dbReference>
<dbReference type="OrthoDB" id="10278215at2759"/>
<dbReference type="PaxDb" id="4097-A0A1S4C0U9"/>
<gene>
    <name evidence="1" type="primary">LOC107813971</name>
</gene>
<evidence type="ECO:0000313" key="1">
    <source>
        <dbReference type="RefSeq" id="XP_016494781.1"/>
    </source>
</evidence>
<reference evidence="1" key="1">
    <citation type="submission" date="2025-08" db="UniProtKB">
        <authorList>
            <consortium name="RefSeq"/>
        </authorList>
    </citation>
    <scope>IDENTIFICATION</scope>
</reference>
<name>A0A1S4C0U9_TOBAC</name>